<dbReference type="Proteomes" id="UP001195914">
    <property type="component" value="Unassembled WGS sequence"/>
</dbReference>
<evidence type="ECO:0000313" key="2">
    <source>
        <dbReference type="Proteomes" id="UP001195914"/>
    </source>
</evidence>
<name>A0AAD9LF28_BABDI</name>
<comment type="caution">
    <text evidence="1">The sequence shown here is derived from an EMBL/GenBank/DDBJ whole genome shotgun (WGS) entry which is preliminary data.</text>
</comment>
<dbReference type="SUPFAM" id="SSF47473">
    <property type="entry name" value="EF-hand"/>
    <property type="match status" value="1"/>
</dbReference>
<dbReference type="Gene3D" id="1.10.238.10">
    <property type="entry name" value="EF-hand"/>
    <property type="match status" value="1"/>
</dbReference>
<reference evidence="1" key="2">
    <citation type="submission" date="2021-05" db="EMBL/GenBank/DDBJ databases">
        <authorList>
            <person name="Pain A."/>
        </authorList>
    </citation>
    <scope>NUCLEOTIDE SEQUENCE</scope>
    <source>
        <strain evidence="1">1802A</strain>
    </source>
</reference>
<accession>A0AAD9LF28</accession>
<proteinExistence type="predicted"/>
<dbReference type="InterPro" id="IPR011992">
    <property type="entry name" value="EF-hand-dom_pair"/>
</dbReference>
<evidence type="ECO:0000313" key="1">
    <source>
        <dbReference type="EMBL" id="KAK1934085.1"/>
    </source>
</evidence>
<reference evidence="1" key="1">
    <citation type="journal article" date="2014" name="Nucleic Acids Res.">
        <title>The evolutionary dynamics of variant antigen genes in Babesia reveal a history of genomic innovation underlying host-parasite interaction.</title>
        <authorList>
            <person name="Jackson A.P."/>
            <person name="Otto T.D."/>
            <person name="Darby A."/>
            <person name="Ramaprasad A."/>
            <person name="Xia D."/>
            <person name="Echaide I.E."/>
            <person name="Farber M."/>
            <person name="Gahlot S."/>
            <person name="Gamble J."/>
            <person name="Gupta D."/>
            <person name="Gupta Y."/>
            <person name="Jackson L."/>
            <person name="Malandrin L."/>
            <person name="Malas T.B."/>
            <person name="Moussa E."/>
            <person name="Nair M."/>
            <person name="Reid A.J."/>
            <person name="Sanders M."/>
            <person name="Sharma J."/>
            <person name="Tracey A."/>
            <person name="Quail M.A."/>
            <person name="Weir W."/>
            <person name="Wastling J.M."/>
            <person name="Hall N."/>
            <person name="Willadsen P."/>
            <person name="Lingelbach K."/>
            <person name="Shiels B."/>
            <person name="Tait A."/>
            <person name="Berriman M."/>
            <person name="Allred D.R."/>
            <person name="Pain A."/>
        </authorList>
    </citation>
    <scope>NUCLEOTIDE SEQUENCE</scope>
    <source>
        <strain evidence="1">1802A</strain>
    </source>
</reference>
<keyword evidence="2" id="KW-1185">Reference proteome</keyword>
<protein>
    <recommendedName>
        <fullName evidence="3">EF-hand domain-containing protein</fullName>
    </recommendedName>
</protein>
<organism evidence="1 2">
    <name type="scientific">Babesia divergens</name>
    <dbReference type="NCBI Taxonomy" id="32595"/>
    <lineage>
        <taxon>Eukaryota</taxon>
        <taxon>Sar</taxon>
        <taxon>Alveolata</taxon>
        <taxon>Apicomplexa</taxon>
        <taxon>Aconoidasida</taxon>
        <taxon>Piroplasmida</taxon>
        <taxon>Babesiidae</taxon>
        <taxon>Babesia</taxon>
    </lineage>
</organism>
<dbReference type="AlphaFoldDB" id="A0AAD9LF28"/>
<dbReference type="EMBL" id="JAHBMH010000067">
    <property type="protein sequence ID" value="KAK1934085.1"/>
    <property type="molecule type" value="Genomic_DNA"/>
</dbReference>
<gene>
    <name evidence="1" type="ORF">X943_003975</name>
</gene>
<sequence>MAPTDRLDSLTKQILNEIVDIFALNCIKPWQSDNEDKQAIGAIKAQDFVQVARQLGCVFTAPETRAIRRQLDKHNLRYINVDQFVQLIDNKIKQDHINIEHEPFSTPNAIITQKLEELYDVLDYQKQNKLTLPDLKHFLGSLNDAELDHKCIETLFKNENIKLKRNITKQEFVQLFKPIEDTSYLALKVLHK</sequence>
<evidence type="ECO:0008006" key="3">
    <source>
        <dbReference type="Google" id="ProtNLM"/>
    </source>
</evidence>